<dbReference type="InterPro" id="IPR028362">
    <property type="entry name" value="AlgI"/>
</dbReference>
<dbReference type="PIRSF" id="PIRSF500217">
    <property type="entry name" value="AlgI"/>
    <property type="match status" value="1"/>
</dbReference>
<feature type="transmembrane region" description="Helical" evidence="8">
    <location>
        <begin position="443"/>
        <end position="460"/>
    </location>
</feature>
<feature type="transmembrane region" description="Helical" evidence="8">
    <location>
        <begin position="377"/>
        <end position="403"/>
    </location>
</feature>
<dbReference type="AlphaFoldDB" id="A0A3S1AU47"/>
<dbReference type="PANTHER" id="PTHR13285">
    <property type="entry name" value="ACYLTRANSFERASE"/>
    <property type="match status" value="1"/>
</dbReference>
<keyword evidence="5 8" id="KW-1133">Transmembrane helix</keyword>
<comment type="caution">
    <text evidence="9">The sequence shown here is derived from an EMBL/GenBank/DDBJ whole genome shotgun (WGS) entry which is preliminary data.</text>
</comment>
<dbReference type="PIRSF" id="PIRSF016636">
    <property type="entry name" value="AlgI_DltB"/>
    <property type="match status" value="1"/>
</dbReference>
<reference evidence="9" key="2">
    <citation type="journal article" date="2019" name="Genome Biol. Evol.">
        <title>Day and night: Metabolic profiles and evolutionary relationships of six axenic non-marine cyanobacteria.</title>
        <authorList>
            <person name="Will S.E."/>
            <person name="Henke P."/>
            <person name="Boedeker C."/>
            <person name="Huang S."/>
            <person name="Brinkmann H."/>
            <person name="Rohde M."/>
            <person name="Jarek M."/>
            <person name="Friedl T."/>
            <person name="Seufert S."/>
            <person name="Schumacher M."/>
            <person name="Overmann J."/>
            <person name="Neumann-Schaal M."/>
            <person name="Petersen J."/>
        </authorList>
    </citation>
    <scope>NUCLEOTIDE SEQUENCE [LARGE SCALE GENOMIC DNA]</scope>
    <source>
        <strain evidence="9">PCC 7102</strain>
    </source>
</reference>
<dbReference type="Pfam" id="PF03062">
    <property type="entry name" value="MBOAT"/>
    <property type="match status" value="1"/>
</dbReference>
<dbReference type="GO" id="GO:0005886">
    <property type="term" value="C:plasma membrane"/>
    <property type="evidence" value="ECO:0007669"/>
    <property type="project" value="UniProtKB-SubCell"/>
</dbReference>
<feature type="transmembrane region" description="Helical" evidence="8">
    <location>
        <begin position="97"/>
        <end position="118"/>
    </location>
</feature>
<proteinExistence type="inferred from homology"/>
<keyword evidence="4 8" id="KW-0812">Transmembrane</keyword>
<dbReference type="OrthoDB" id="9805788at2"/>
<keyword evidence="6 7" id="KW-0472">Membrane</keyword>
<dbReference type="PANTHER" id="PTHR13285:SF18">
    <property type="entry name" value="PROTEIN-CYSTEINE N-PALMITOYLTRANSFERASE RASP"/>
    <property type="match status" value="1"/>
</dbReference>
<dbReference type="InterPro" id="IPR004299">
    <property type="entry name" value="MBOAT_fam"/>
</dbReference>
<keyword evidence="10" id="KW-1185">Reference proteome</keyword>
<reference evidence="9" key="1">
    <citation type="submission" date="2018-12" db="EMBL/GenBank/DDBJ databases">
        <authorList>
            <person name="Will S."/>
            <person name="Neumann-Schaal M."/>
            <person name="Henke P."/>
        </authorList>
    </citation>
    <scope>NUCLEOTIDE SEQUENCE</scope>
    <source>
        <strain evidence="9">PCC 7102</strain>
    </source>
</reference>
<organism evidence="9 10">
    <name type="scientific">Dulcicalothrix desertica PCC 7102</name>
    <dbReference type="NCBI Taxonomy" id="232991"/>
    <lineage>
        <taxon>Bacteria</taxon>
        <taxon>Bacillati</taxon>
        <taxon>Cyanobacteriota</taxon>
        <taxon>Cyanophyceae</taxon>
        <taxon>Nostocales</taxon>
        <taxon>Calotrichaceae</taxon>
        <taxon>Dulcicalothrix</taxon>
    </lineage>
</organism>
<dbReference type="EMBL" id="RSCL01000002">
    <property type="protein sequence ID" value="RUT09038.1"/>
    <property type="molecule type" value="Genomic_DNA"/>
</dbReference>
<dbReference type="RefSeq" id="WP_127079624.1">
    <property type="nucleotide sequence ID" value="NZ_RSCL01000002.1"/>
</dbReference>
<feature type="transmembrane region" description="Helical" evidence="8">
    <location>
        <begin position="475"/>
        <end position="498"/>
    </location>
</feature>
<evidence type="ECO:0000256" key="6">
    <source>
        <dbReference type="ARBA" id="ARBA00023136"/>
    </source>
</evidence>
<evidence type="ECO:0000256" key="4">
    <source>
        <dbReference type="ARBA" id="ARBA00022692"/>
    </source>
</evidence>
<comment type="subcellular location">
    <subcellularLocation>
        <location evidence="1">Cell membrane</location>
        <topology evidence="1">Multi-pass membrane protein</topology>
    </subcellularLocation>
</comment>
<dbReference type="InterPro" id="IPR051085">
    <property type="entry name" value="MB_O-acyltransferase"/>
</dbReference>
<comment type="similarity">
    <text evidence="2 7">Belongs to the membrane-bound acyltransferase family.</text>
</comment>
<feature type="transmembrane region" description="Helical" evidence="8">
    <location>
        <begin position="138"/>
        <end position="158"/>
    </location>
</feature>
<evidence type="ECO:0000256" key="7">
    <source>
        <dbReference type="PIRNR" id="PIRNR016636"/>
    </source>
</evidence>
<keyword evidence="3 7" id="KW-1003">Cell membrane</keyword>
<accession>A0A3S1AU47</accession>
<dbReference type="InterPro" id="IPR024194">
    <property type="entry name" value="Ac/AlaTfrase_AlgI/DltB"/>
</dbReference>
<feature type="transmembrane region" description="Helical" evidence="8">
    <location>
        <begin position="331"/>
        <end position="357"/>
    </location>
</feature>
<protein>
    <submittedName>
        <fullName evidence="9">Poly(Beta-D-mannuronate) O-acetylase</fullName>
    </submittedName>
</protein>
<keyword evidence="7" id="KW-0808">Transferase</keyword>
<evidence type="ECO:0000256" key="1">
    <source>
        <dbReference type="ARBA" id="ARBA00004651"/>
    </source>
</evidence>
<evidence type="ECO:0000313" key="10">
    <source>
        <dbReference type="Proteomes" id="UP000271624"/>
    </source>
</evidence>
<sequence length="500" mass="57058">MNFISILYGLFLLSVLGIYWSVGDEKLRLFILLLASVVFYISYQPQYLPLLLVLVYINYRLGLEIGQNTSPGEHNQNAGISNEDWEYAQADWNRRRLTLVCIGIVLNIFLLFGFKYLVPFLKFALPEATIKGLGLDTFKLLAPLGISYFVFECIAYLVDVYRGAPATNNLIKFATYKLLFFKVTSGPITRFHQLTNQFKAALPSANVISDALWLIAKGAVKKGLFADNIGVFVDICFGNLQRAGSTDIWLATFAYGLQLYLDFSGYVDIARGSAMLFGLVLPENFDSPYFSTSIADFWRRWHMTLGDWLRNYLYFPLGGSRAGLERTCVNLVIVMVVCGVWHGAALGFIVWGFWHGLALVVHRLVDKVSDRIEFLEYFWQSPIGVIVAWLVTQLMVFTSWIWFRLPDLRDSMQATKKLWGHSADAQFSQLVYVEALKISQSQVALLLGAVFLGMAISYLFKRHLKLEFNWHLKVLFVPLCFYLVWILAPQGSLPFIYFEY</sequence>
<evidence type="ECO:0000256" key="3">
    <source>
        <dbReference type="ARBA" id="ARBA00022475"/>
    </source>
</evidence>
<dbReference type="GO" id="GO:0042121">
    <property type="term" value="P:alginic acid biosynthetic process"/>
    <property type="evidence" value="ECO:0007669"/>
    <property type="project" value="InterPro"/>
</dbReference>
<evidence type="ECO:0000256" key="8">
    <source>
        <dbReference type="SAM" id="Phobius"/>
    </source>
</evidence>
<keyword evidence="7" id="KW-0012">Acyltransferase</keyword>
<evidence type="ECO:0000256" key="2">
    <source>
        <dbReference type="ARBA" id="ARBA00010323"/>
    </source>
</evidence>
<dbReference type="Proteomes" id="UP000271624">
    <property type="component" value="Unassembled WGS sequence"/>
</dbReference>
<evidence type="ECO:0000313" key="9">
    <source>
        <dbReference type="EMBL" id="RUT09038.1"/>
    </source>
</evidence>
<evidence type="ECO:0000256" key="5">
    <source>
        <dbReference type="ARBA" id="ARBA00022989"/>
    </source>
</evidence>
<dbReference type="GO" id="GO:0016746">
    <property type="term" value="F:acyltransferase activity"/>
    <property type="evidence" value="ECO:0007669"/>
    <property type="project" value="UniProtKB-KW"/>
</dbReference>
<name>A0A3S1AU47_9CYAN</name>
<gene>
    <name evidence="9" type="ORF">DSM106972_010910</name>
</gene>